<comment type="caution">
    <text evidence="1">The sequence shown here is derived from an EMBL/GenBank/DDBJ whole genome shotgun (WGS) entry which is preliminary data.</text>
</comment>
<keyword evidence="2" id="KW-1185">Reference proteome</keyword>
<name>A0A834TVX3_9FABA</name>
<proteinExistence type="predicted"/>
<evidence type="ECO:0000313" key="2">
    <source>
        <dbReference type="Proteomes" id="UP000634136"/>
    </source>
</evidence>
<dbReference type="Proteomes" id="UP000634136">
    <property type="component" value="Unassembled WGS sequence"/>
</dbReference>
<organism evidence="1 2">
    <name type="scientific">Senna tora</name>
    <dbReference type="NCBI Taxonomy" id="362788"/>
    <lineage>
        <taxon>Eukaryota</taxon>
        <taxon>Viridiplantae</taxon>
        <taxon>Streptophyta</taxon>
        <taxon>Embryophyta</taxon>
        <taxon>Tracheophyta</taxon>
        <taxon>Spermatophyta</taxon>
        <taxon>Magnoliopsida</taxon>
        <taxon>eudicotyledons</taxon>
        <taxon>Gunneridae</taxon>
        <taxon>Pentapetalae</taxon>
        <taxon>rosids</taxon>
        <taxon>fabids</taxon>
        <taxon>Fabales</taxon>
        <taxon>Fabaceae</taxon>
        <taxon>Caesalpinioideae</taxon>
        <taxon>Cassia clade</taxon>
        <taxon>Senna</taxon>
    </lineage>
</organism>
<gene>
    <name evidence="1" type="ORF">G2W53_020477</name>
</gene>
<dbReference type="EMBL" id="JAAIUW010000006">
    <property type="protein sequence ID" value="KAF7829313.1"/>
    <property type="molecule type" value="Genomic_DNA"/>
</dbReference>
<protein>
    <submittedName>
        <fullName evidence="1">Uncharacterized protein</fullName>
    </submittedName>
</protein>
<accession>A0A834TVX3</accession>
<dbReference type="AlphaFoldDB" id="A0A834TVX3"/>
<evidence type="ECO:0000313" key="1">
    <source>
        <dbReference type="EMBL" id="KAF7829313.1"/>
    </source>
</evidence>
<sequence>MGEFCSGIIHNKIIYGPAQVNVDD</sequence>
<reference evidence="1" key="1">
    <citation type="submission" date="2020-09" db="EMBL/GenBank/DDBJ databases">
        <title>Genome-Enabled Discovery of Anthraquinone Biosynthesis in Senna tora.</title>
        <authorList>
            <person name="Kang S.-H."/>
            <person name="Pandey R.P."/>
            <person name="Lee C.-M."/>
            <person name="Sim J.-S."/>
            <person name="Jeong J.-T."/>
            <person name="Choi B.-S."/>
            <person name="Jung M."/>
            <person name="Ginzburg D."/>
            <person name="Zhao K."/>
            <person name="Won S.Y."/>
            <person name="Oh T.-J."/>
            <person name="Yu Y."/>
            <person name="Kim N.-H."/>
            <person name="Lee O.R."/>
            <person name="Lee T.-H."/>
            <person name="Bashyal P."/>
            <person name="Kim T.-S."/>
            <person name="Lee W.-H."/>
            <person name="Kawkins C."/>
            <person name="Kim C.-K."/>
            <person name="Kim J.S."/>
            <person name="Ahn B.O."/>
            <person name="Rhee S.Y."/>
            <person name="Sohng J.K."/>
        </authorList>
    </citation>
    <scope>NUCLEOTIDE SEQUENCE</scope>
    <source>
        <tissue evidence="1">Leaf</tissue>
    </source>
</reference>